<dbReference type="RefSeq" id="WP_213349690.1">
    <property type="nucleotide sequence ID" value="NZ_JAEDAM010000063.1"/>
</dbReference>
<keyword evidence="2" id="KW-1185">Reference proteome</keyword>
<dbReference type="Proteomes" id="UP000680365">
    <property type="component" value="Unassembled WGS sequence"/>
</dbReference>
<comment type="caution">
    <text evidence="1">The sequence shown here is derived from an EMBL/GenBank/DDBJ whole genome shotgun (WGS) entry which is preliminary data.</text>
</comment>
<protein>
    <submittedName>
        <fullName evidence="1">Uncharacterized protein</fullName>
    </submittedName>
</protein>
<name>A0ABS5QNR4_9BACT</name>
<organism evidence="1 2">
    <name type="scientific">Candidatus Vampirococcus lugosii</name>
    <dbReference type="NCBI Taxonomy" id="2789015"/>
    <lineage>
        <taxon>Bacteria</taxon>
        <taxon>Candidatus Absconditibacteriota</taxon>
        <taxon>Vampirococcus</taxon>
    </lineage>
</organism>
<reference evidence="1 2" key="1">
    <citation type="journal article" date="2021" name="Nat. Commun.">
        <title>Reductive evolution and unique predatory mode in the CPR bacterium Vampirococcus lugosii.</title>
        <authorList>
            <person name="Moreira D."/>
            <person name="Zivanovic Y."/>
            <person name="Lopez-Archilla A.I."/>
            <person name="Iniesto M."/>
            <person name="Lopez-Garcia P."/>
        </authorList>
    </citation>
    <scope>NUCLEOTIDE SEQUENCE [LARGE SCALE GENOMIC DNA]</scope>
    <source>
        <strain evidence="1">Chiprana</strain>
    </source>
</reference>
<proteinExistence type="predicted"/>
<dbReference type="EMBL" id="JAEDAM010000063">
    <property type="protein sequence ID" value="MBS8122271.1"/>
    <property type="molecule type" value="Genomic_DNA"/>
</dbReference>
<accession>A0ABS5QNR4</accession>
<sequence>MEIPIFDKEKSNILLQETEKAILELSTLDRKNPLDNKKNMKLLLI</sequence>
<gene>
    <name evidence="1" type="ORF">VAMP_237n69</name>
</gene>
<evidence type="ECO:0000313" key="2">
    <source>
        <dbReference type="Proteomes" id="UP000680365"/>
    </source>
</evidence>
<evidence type="ECO:0000313" key="1">
    <source>
        <dbReference type="EMBL" id="MBS8122271.1"/>
    </source>
</evidence>